<evidence type="ECO:0008006" key="3">
    <source>
        <dbReference type="Google" id="ProtNLM"/>
    </source>
</evidence>
<dbReference type="EMBL" id="JBHLXP010000001">
    <property type="protein sequence ID" value="MFC0047023.1"/>
    <property type="molecule type" value="Genomic_DNA"/>
</dbReference>
<evidence type="ECO:0000313" key="1">
    <source>
        <dbReference type="EMBL" id="MFC0047023.1"/>
    </source>
</evidence>
<name>A0ABV6BAH3_9GAMM</name>
<reference evidence="1 2" key="1">
    <citation type="submission" date="2024-09" db="EMBL/GenBank/DDBJ databases">
        <authorList>
            <person name="Sun Q."/>
            <person name="Mori K."/>
        </authorList>
    </citation>
    <scope>NUCLEOTIDE SEQUENCE [LARGE SCALE GENOMIC DNA]</scope>
    <source>
        <strain evidence="1 2">KCTC 23315</strain>
    </source>
</reference>
<sequence length="77" mass="8770">MSFARPAITVLAMGFADDLWATPTVIDLLVGQLVNCQTERRQIQPQQGAIGHMGFFRRKHQHTLWPALADWLEQQLV</sequence>
<gene>
    <name evidence="1" type="ORF">ACFFJP_01810</name>
</gene>
<dbReference type="Proteomes" id="UP001589813">
    <property type="component" value="Unassembled WGS sequence"/>
</dbReference>
<keyword evidence="2" id="KW-1185">Reference proteome</keyword>
<organism evidence="1 2">
    <name type="scientific">Rheinheimera tilapiae</name>
    <dbReference type="NCBI Taxonomy" id="875043"/>
    <lineage>
        <taxon>Bacteria</taxon>
        <taxon>Pseudomonadati</taxon>
        <taxon>Pseudomonadota</taxon>
        <taxon>Gammaproteobacteria</taxon>
        <taxon>Chromatiales</taxon>
        <taxon>Chromatiaceae</taxon>
        <taxon>Rheinheimera</taxon>
    </lineage>
</organism>
<accession>A0ABV6BAH3</accession>
<protein>
    <recommendedName>
        <fullName evidence="3">Alpha/beta hydrolase</fullName>
    </recommendedName>
</protein>
<dbReference type="RefSeq" id="WP_377239860.1">
    <property type="nucleotide sequence ID" value="NZ_JBHLXP010000001.1"/>
</dbReference>
<evidence type="ECO:0000313" key="2">
    <source>
        <dbReference type="Proteomes" id="UP001589813"/>
    </source>
</evidence>
<comment type="caution">
    <text evidence="1">The sequence shown here is derived from an EMBL/GenBank/DDBJ whole genome shotgun (WGS) entry which is preliminary data.</text>
</comment>
<proteinExistence type="predicted"/>